<keyword evidence="15" id="KW-1185">Reference proteome</keyword>
<feature type="site" description="Interaction with DNA" evidence="11">
    <location>
        <position position="490"/>
    </location>
</feature>
<evidence type="ECO:0000256" key="7">
    <source>
        <dbReference type="ARBA" id="ARBA00022842"/>
    </source>
</evidence>
<dbReference type="PROSITE" id="PS00177">
    <property type="entry name" value="TOPOISOMERASE_II"/>
    <property type="match status" value="1"/>
</dbReference>
<evidence type="ECO:0000256" key="10">
    <source>
        <dbReference type="ARBA" id="ARBA00023235"/>
    </source>
</evidence>
<dbReference type="GO" id="GO:0003677">
    <property type="term" value="F:DNA binding"/>
    <property type="evidence" value="ECO:0007669"/>
    <property type="project" value="UniProtKB-KW"/>
</dbReference>
<comment type="subunit">
    <text evidence="11">Heterotetramer, composed of two GyrA and two GyrB chains. In the heterotetramer, GyrA contains the active site tyrosine that forms a transient covalent intermediate with DNA, while GyrB binds cofactors and catalyzes ATP hydrolysis.</text>
</comment>
<dbReference type="InterPro" id="IPR001241">
    <property type="entry name" value="Topo_IIA"/>
</dbReference>
<dbReference type="Gene3D" id="3.30.565.10">
    <property type="entry name" value="Histidine kinase-like ATPase, C-terminal domain"/>
    <property type="match status" value="1"/>
</dbReference>
<protein>
    <recommendedName>
        <fullName evidence="11">DNA gyrase subunit B</fullName>
        <ecNumber evidence="11">5.6.2.2</ecNumber>
    </recommendedName>
</protein>
<dbReference type="CDD" id="cd03366">
    <property type="entry name" value="TOPRIM_TopoIIA_GyrB"/>
    <property type="match status" value="1"/>
</dbReference>
<dbReference type="InterPro" id="IPR000565">
    <property type="entry name" value="Topo_IIA_B"/>
</dbReference>
<dbReference type="Gene3D" id="3.30.230.10">
    <property type="match status" value="1"/>
</dbReference>
<dbReference type="EC" id="5.6.2.2" evidence="11"/>
<feature type="domain" description="Toprim" evidence="13">
    <location>
        <begin position="456"/>
        <end position="571"/>
    </location>
</feature>
<evidence type="ECO:0000256" key="5">
    <source>
        <dbReference type="ARBA" id="ARBA00022741"/>
    </source>
</evidence>
<evidence type="ECO:0000256" key="11">
    <source>
        <dbReference type="HAMAP-Rule" id="MF_01898"/>
    </source>
</evidence>
<dbReference type="GO" id="GO:0006261">
    <property type="term" value="P:DNA-templated DNA replication"/>
    <property type="evidence" value="ECO:0007669"/>
    <property type="project" value="UniProtKB-UniRule"/>
</dbReference>
<keyword evidence="5 11" id="KW-0547">Nucleotide-binding</keyword>
<evidence type="ECO:0000313" key="15">
    <source>
        <dbReference type="Proteomes" id="UP000185192"/>
    </source>
</evidence>
<dbReference type="AlphaFoldDB" id="A0A1N6CMH2"/>
<dbReference type="InterPro" id="IPR013759">
    <property type="entry name" value="Topo_IIA_B_C"/>
</dbReference>
<dbReference type="FunFam" id="3.30.565.10:FF:000002">
    <property type="entry name" value="DNA gyrase subunit B"/>
    <property type="match status" value="1"/>
</dbReference>
<evidence type="ECO:0000256" key="2">
    <source>
        <dbReference type="ARBA" id="ARBA00010708"/>
    </source>
</evidence>
<dbReference type="GO" id="GO:0005524">
    <property type="term" value="F:ATP binding"/>
    <property type="evidence" value="ECO:0007669"/>
    <property type="project" value="UniProtKB-UniRule"/>
</dbReference>
<reference evidence="15" key="1">
    <citation type="submission" date="2016-11" db="EMBL/GenBank/DDBJ databases">
        <authorList>
            <person name="Varghese N."/>
            <person name="Submissions S."/>
        </authorList>
    </citation>
    <scope>NUCLEOTIDE SEQUENCE [LARGE SCALE GENOMIC DNA]</scope>
    <source>
        <strain evidence="15">DSM 22363</strain>
    </source>
</reference>
<dbReference type="GO" id="GO:0006265">
    <property type="term" value="P:DNA topological change"/>
    <property type="evidence" value="ECO:0007669"/>
    <property type="project" value="UniProtKB-UniRule"/>
</dbReference>
<dbReference type="NCBIfam" id="NF004189">
    <property type="entry name" value="PRK05644.1"/>
    <property type="match status" value="1"/>
</dbReference>
<dbReference type="GO" id="GO:0003918">
    <property type="term" value="F:DNA topoisomerase type II (double strand cut, ATP-hydrolyzing) activity"/>
    <property type="evidence" value="ECO:0007669"/>
    <property type="project" value="UniProtKB-UniRule"/>
</dbReference>
<dbReference type="Pfam" id="PF00204">
    <property type="entry name" value="DNA_gyraseB"/>
    <property type="match status" value="1"/>
</dbReference>
<dbReference type="PANTHER" id="PTHR45866">
    <property type="entry name" value="DNA GYRASE/TOPOISOMERASE SUBUNIT B"/>
    <property type="match status" value="1"/>
</dbReference>
<feature type="region of interest" description="Disordered" evidence="12">
    <location>
        <begin position="1"/>
        <end position="30"/>
    </location>
</feature>
<comment type="function">
    <text evidence="11">A type II topoisomerase that negatively supercoils closed circular double-stranded (ds) DNA in an ATP-dependent manner to modulate DNA topology and maintain chromosomes in an underwound state. Negative supercoiling favors strand separation, and DNA replication, transcription, recombination and repair, all of which involve strand separation. Also able to catalyze the interconversion of other topological isomers of dsDNA rings, including catenanes and knotted rings. Type II topoisomerases break and join 2 DNA strands simultaneously in an ATP-dependent manner.</text>
</comment>
<organism evidence="14 15">
    <name type="scientific">Parasphingorhabdus marina DSM 22363</name>
    <dbReference type="NCBI Taxonomy" id="1123272"/>
    <lineage>
        <taxon>Bacteria</taxon>
        <taxon>Pseudomonadati</taxon>
        <taxon>Pseudomonadota</taxon>
        <taxon>Alphaproteobacteria</taxon>
        <taxon>Sphingomonadales</taxon>
        <taxon>Sphingomonadaceae</taxon>
        <taxon>Parasphingorhabdus</taxon>
    </lineage>
</organism>
<comment type="miscellaneous">
    <text evidence="11">Few gyrases are as efficient as E.coli at forming negative supercoils. Not all organisms have 2 type II topoisomerases; in organisms with a single type II topoisomerase this enzyme also has to decatenate newly replicated chromosomes.</text>
</comment>
<dbReference type="PRINTS" id="PR01159">
    <property type="entry name" value="DNAGYRASEB"/>
</dbReference>
<dbReference type="InterPro" id="IPR006171">
    <property type="entry name" value="TOPRIM_dom"/>
</dbReference>
<dbReference type="SUPFAM" id="SSF55874">
    <property type="entry name" value="ATPase domain of HSP90 chaperone/DNA topoisomerase II/histidine kinase"/>
    <property type="match status" value="1"/>
</dbReference>
<dbReference type="InterPro" id="IPR036890">
    <property type="entry name" value="HATPase_C_sf"/>
</dbReference>
<dbReference type="GO" id="GO:0005737">
    <property type="term" value="C:cytoplasm"/>
    <property type="evidence" value="ECO:0007669"/>
    <property type="project" value="UniProtKB-SubCell"/>
</dbReference>
<comment type="subcellular location">
    <subcellularLocation>
        <location evidence="11">Cytoplasm</location>
    </subcellularLocation>
</comment>
<dbReference type="InterPro" id="IPR049353">
    <property type="entry name" value="GyrB_hook"/>
</dbReference>
<keyword evidence="10 11" id="KW-0413">Isomerase</keyword>
<evidence type="ECO:0000256" key="12">
    <source>
        <dbReference type="SAM" id="MobiDB-lite"/>
    </source>
</evidence>
<dbReference type="InterPro" id="IPR020568">
    <property type="entry name" value="Ribosomal_Su5_D2-typ_SF"/>
</dbReference>
<dbReference type="InterPro" id="IPR013506">
    <property type="entry name" value="Topo_IIA_bsu_dom2"/>
</dbReference>
<keyword evidence="7 11" id="KW-0460">Magnesium</keyword>
<feature type="binding site" evidence="11">
    <location>
        <position position="462"/>
    </location>
    <ligand>
        <name>Mg(2+)</name>
        <dbReference type="ChEBI" id="CHEBI:18420"/>
        <label>1</label>
        <note>catalytic</note>
    </ligand>
</feature>
<dbReference type="InterPro" id="IPR003594">
    <property type="entry name" value="HATPase_dom"/>
</dbReference>
<dbReference type="PROSITE" id="PS50880">
    <property type="entry name" value="TOPRIM"/>
    <property type="match status" value="1"/>
</dbReference>
<dbReference type="RefSeq" id="WP_074203234.1">
    <property type="nucleotide sequence ID" value="NZ_FSQW01000001.1"/>
</dbReference>
<sequence>MTDNSENSTPETPDNTDAEQASSASNTNEYGADSIKVLKGLDAVRKRPGMYIGDTDDGSGLHHMVFEVSDNAIDEALAGHCDLILITLNPDGSVSVEDNGRGIPVGMHKEEGVSAAEVIMTQLHAGGKFENTSDDNAYKVSGGLHGVGVSVVNALSEWLELNIWRDGKEHNMRFEFGEAVRSLEVIGDAPPADNETGVKKGTRVTFFPSPETFKITEFDFEKLEHRYRELAFLNSGVHILLRDERHEEAKEIDLFYEGGIAAFVQWLDRNKTALIPDPIAITGTRDDITIDVALEWNDSYYENVLCFTNNIPQRDGGTHLAAFRSALTRTLNNYAEASGALKKEKVKLTGDDMREGLTAIVSVKLPDPKFSSQTKDKLVSSEVRQPLESLMADKLAEWLEENPQNAGMVVQKIIDAAAAREAAKKARELTRRKGAMDIASLPGKLADCRERDASKCELFLVEGDSAGGSAKQGRDSQYQAILPLKGKILNVERARFDRMLSSKEVGTLIQAMGTGIGREDFDLEKLRYHKIVIMTDADVDGAHIRTLLLTFFYRQMPEIIENGHLFIAQPPLYKVGKGKSEVYLKDDNALDQYLVDAGLGNMVLQTAEGARSGEDLRVLIEHGRRMRSLMAYVPRRYDSTIVEGMALTGALDPALAADQRAAAVEATAKWMDQVDEEGRWSGKMSEEGGYLFERLWRGVTDHHVIEAKFLESAEARKLHRLASEQQGTYAATSRLIKGSEDGDAGETGEGTLITRPSELLETVLAAGRKGIAISRYKGLGEMNAEQLWETTLDPEVRSLLQVTVEQADVTDEIFTKLMGDVVEPRREFIVDNALDVANLDI</sequence>
<dbReference type="InterPro" id="IPR013760">
    <property type="entry name" value="Topo_IIA-like_dom_sf"/>
</dbReference>
<dbReference type="InterPro" id="IPR011557">
    <property type="entry name" value="GyrB"/>
</dbReference>
<dbReference type="Pfam" id="PF01751">
    <property type="entry name" value="Toprim"/>
    <property type="match status" value="1"/>
</dbReference>
<dbReference type="SMART" id="SM00387">
    <property type="entry name" value="HATPase_c"/>
    <property type="match status" value="1"/>
</dbReference>
<feature type="binding site" evidence="11">
    <location>
        <position position="536"/>
    </location>
    <ligand>
        <name>Mg(2+)</name>
        <dbReference type="ChEBI" id="CHEBI:18420"/>
        <label>2</label>
    </ligand>
</feature>
<dbReference type="Proteomes" id="UP000185192">
    <property type="component" value="Unassembled WGS sequence"/>
</dbReference>
<comment type="similarity">
    <text evidence="2 11">Belongs to the type II topoisomerase GyrB family.</text>
</comment>
<evidence type="ECO:0000256" key="8">
    <source>
        <dbReference type="ARBA" id="ARBA00023029"/>
    </source>
</evidence>
<dbReference type="GO" id="GO:0046872">
    <property type="term" value="F:metal ion binding"/>
    <property type="evidence" value="ECO:0007669"/>
    <property type="project" value="UniProtKB-KW"/>
</dbReference>
<keyword evidence="3 11" id="KW-0963">Cytoplasm</keyword>
<keyword evidence="8 11" id="KW-0799">Topoisomerase</keyword>
<dbReference type="EMBL" id="FSQW01000001">
    <property type="protein sequence ID" value="SIN59584.1"/>
    <property type="molecule type" value="Genomic_DNA"/>
</dbReference>
<dbReference type="NCBIfam" id="NF011501">
    <property type="entry name" value="PRK14939.1"/>
    <property type="match status" value="1"/>
</dbReference>
<feature type="site" description="Interaction with DNA" evidence="11">
    <location>
        <position position="487"/>
    </location>
</feature>
<keyword evidence="6 11" id="KW-0067">ATP-binding</keyword>
<dbReference type="Pfam" id="PF21249">
    <property type="entry name" value="GyrB_hook"/>
    <property type="match status" value="1"/>
</dbReference>
<dbReference type="STRING" id="1123272.SAMN02745824_0112"/>
<evidence type="ECO:0000259" key="13">
    <source>
        <dbReference type="PROSITE" id="PS50880"/>
    </source>
</evidence>
<dbReference type="Pfam" id="PF02518">
    <property type="entry name" value="HATPase_c"/>
    <property type="match status" value="1"/>
</dbReference>
<accession>A0A1N6CMH2</accession>
<dbReference type="Gene3D" id="3.40.50.670">
    <property type="match status" value="2"/>
</dbReference>
<keyword evidence="4 11" id="KW-0479">Metal-binding</keyword>
<dbReference type="HAMAP" id="MF_01898">
    <property type="entry name" value="GyrB"/>
    <property type="match status" value="1"/>
</dbReference>
<dbReference type="InterPro" id="IPR034160">
    <property type="entry name" value="TOPRIM_GyrB"/>
</dbReference>
<comment type="catalytic activity">
    <reaction evidence="1 11">
        <text>ATP-dependent breakage, passage and rejoining of double-stranded DNA.</text>
        <dbReference type="EC" id="5.6.2.2"/>
    </reaction>
</comment>
<dbReference type="FunFam" id="3.30.230.10:FF:000005">
    <property type="entry name" value="DNA gyrase subunit B"/>
    <property type="match status" value="1"/>
</dbReference>
<dbReference type="InterPro" id="IPR018522">
    <property type="entry name" value="TopoIIA_CS"/>
</dbReference>
<feature type="binding site" evidence="11">
    <location>
        <position position="536"/>
    </location>
    <ligand>
        <name>Mg(2+)</name>
        <dbReference type="ChEBI" id="CHEBI:18420"/>
        <label>1</label>
        <note>catalytic</note>
    </ligand>
</feature>
<feature type="compositionally biased region" description="Polar residues" evidence="12">
    <location>
        <begin position="1"/>
        <end position="29"/>
    </location>
</feature>
<evidence type="ECO:0000256" key="4">
    <source>
        <dbReference type="ARBA" id="ARBA00022723"/>
    </source>
</evidence>
<dbReference type="SMART" id="SM00433">
    <property type="entry name" value="TOP2c"/>
    <property type="match status" value="1"/>
</dbReference>
<dbReference type="PANTHER" id="PTHR45866:SF1">
    <property type="entry name" value="DNA GYRASE SUBUNIT B, MITOCHONDRIAL"/>
    <property type="match status" value="1"/>
</dbReference>
<evidence type="ECO:0000256" key="3">
    <source>
        <dbReference type="ARBA" id="ARBA00022490"/>
    </source>
</evidence>
<feature type="binding site" evidence="11">
    <location>
        <position position="538"/>
    </location>
    <ligand>
        <name>Mg(2+)</name>
        <dbReference type="ChEBI" id="CHEBI:18420"/>
        <label>2</label>
    </ligand>
</feature>
<dbReference type="InterPro" id="IPR002288">
    <property type="entry name" value="DNA_gyrase_B_C"/>
</dbReference>
<dbReference type="PRINTS" id="PR00418">
    <property type="entry name" value="TPI2FAMILY"/>
</dbReference>
<evidence type="ECO:0000256" key="6">
    <source>
        <dbReference type="ARBA" id="ARBA00022840"/>
    </source>
</evidence>
<evidence type="ECO:0000313" key="14">
    <source>
        <dbReference type="EMBL" id="SIN59584.1"/>
    </source>
</evidence>
<dbReference type="InterPro" id="IPR014721">
    <property type="entry name" value="Ribsml_uS5_D2-typ_fold_subgr"/>
</dbReference>
<dbReference type="SUPFAM" id="SSF54211">
    <property type="entry name" value="Ribosomal protein S5 domain 2-like"/>
    <property type="match status" value="1"/>
</dbReference>
<gene>
    <name evidence="11" type="primary">gyrB</name>
    <name evidence="14" type="ORF">SAMN02745824_0112</name>
</gene>
<dbReference type="NCBIfam" id="TIGR01059">
    <property type="entry name" value="gyrB"/>
    <property type="match status" value="1"/>
</dbReference>
<dbReference type="GO" id="GO:0005694">
    <property type="term" value="C:chromosome"/>
    <property type="evidence" value="ECO:0007669"/>
    <property type="project" value="InterPro"/>
</dbReference>
<proteinExistence type="inferred from homology"/>
<evidence type="ECO:0000256" key="9">
    <source>
        <dbReference type="ARBA" id="ARBA00023125"/>
    </source>
</evidence>
<dbReference type="FunFam" id="3.40.50.670:FF:000007">
    <property type="entry name" value="DNA gyrase subunit B"/>
    <property type="match status" value="1"/>
</dbReference>
<evidence type="ECO:0000256" key="1">
    <source>
        <dbReference type="ARBA" id="ARBA00000185"/>
    </source>
</evidence>
<dbReference type="CDD" id="cd00822">
    <property type="entry name" value="TopoII_Trans_DNA_gyrase"/>
    <property type="match status" value="1"/>
</dbReference>
<dbReference type="SUPFAM" id="SSF56719">
    <property type="entry name" value="Type II DNA topoisomerase"/>
    <property type="match status" value="1"/>
</dbReference>
<dbReference type="OrthoDB" id="9802808at2"/>
<keyword evidence="9" id="KW-0238">DNA-binding</keyword>
<dbReference type="CDD" id="cd16928">
    <property type="entry name" value="HATPase_GyrB-like"/>
    <property type="match status" value="1"/>
</dbReference>
<name>A0A1N6CMH2_9SPHN</name>
<comment type="cofactor">
    <cofactor evidence="11">
        <name>Mg(2+)</name>
        <dbReference type="ChEBI" id="CHEBI:18420"/>
    </cofactor>
    <cofactor evidence="11">
        <name>Mn(2+)</name>
        <dbReference type="ChEBI" id="CHEBI:29035"/>
    </cofactor>
    <cofactor evidence="11">
        <name>Ca(2+)</name>
        <dbReference type="ChEBI" id="CHEBI:29108"/>
    </cofactor>
    <text evidence="11">Binds two Mg(2+) per subunit. The magnesium ions form salt bridges with both the protein and the DNA. Can also accept other divalent metal cations, such as Mn(2+) or Ca(2+).</text>
</comment>
<dbReference type="Pfam" id="PF00986">
    <property type="entry name" value="DNA_gyraseB_C"/>
    <property type="match status" value="1"/>
</dbReference>